<keyword evidence="2" id="KW-1185">Reference proteome</keyword>
<name>A0A6B8W1F5_9CORY</name>
<dbReference type="EMBL" id="CP046453">
    <property type="protein sequence ID" value="QGU03460.1"/>
    <property type="molecule type" value="Genomic_DNA"/>
</dbReference>
<reference evidence="1 2" key="1">
    <citation type="journal article" date="2021" name="Int. J. Syst. Evol. Microbiol.">
        <title>Classification of three corynebacterial strains isolated from a small paddock in North Rhine-Westphalia: proposal of &lt;i&gt;Corynebacterium kalinowskii&lt;/i&gt; sp. nov., &lt;i&gt;Corynebacterium comes&lt;/i&gt; sp. nov. and &lt;i&gt;Corynebacterium occultum&lt;/i&gt; sp. nov.</title>
        <authorList>
            <person name="Schaffert L."/>
            <person name="Ruwe M."/>
            <person name="Milse J."/>
            <person name="Hanuschka K."/>
            <person name="Ortseifen V."/>
            <person name="Droste J."/>
            <person name="Brandt D."/>
            <person name="Schl L."/>
            <person name="Kutter Y."/>
            <person name="Vinke S."/>
            <person name="Vieh P."/>
            <person name="Jacob L."/>
            <person name="L N.C."/>
            <person name="Schulte-Berndt E."/>
            <person name="Hain C."/>
            <person name="Linder M."/>
            <person name="Schmidt P."/>
            <person name="Wollenschl L."/>
            <person name="Luttermann T."/>
            <person name="Thieme E."/>
            <person name="Hassa J."/>
            <person name="Haak M."/>
            <person name="Wittchen M."/>
            <person name="Mentz A."/>
            <person name="Persicke M."/>
            <person name="Busche T."/>
            <person name="R C."/>
        </authorList>
    </citation>
    <scope>NUCLEOTIDE SEQUENCE [LARGE SCALE GENOMIC DNA]</scope>
    <source>
        <strain evidence="1 2">2019</strain>
    </source>
</reference>
<protein>
    <submittedName>
        <fullName evidence="1">Uncharacterized protein</fullName>
    </submittedName>
</protein>
<dbReference type="Proteomes" id="UP000425178">
    <property type="component" value="Chromosome"/>
</dbReference>
<dbReference type="RefSeq" id="WP_269076393.1">
    <property type="nucleotide sequence ID" value="NZ_CP046453.1"/>
</dbReference>
<dbReference type="AlphaFoldDB" id="A0A6B8W1F5"/>
<proteinExistence type="predicted"/>
<dbReference type="KEGG" id="ccoe:CETAM_00835"/>
<gene>
    <name evidence="1" type="ORF">CETAM_00835</name>
</gene>
<accession>A0A6B8W1F5</accession>
<organism evidence="1 2">
    <name type="scientific">Corynebacterium comes</name>
    <dbReference type="NCBI Taxonomy" id="2675218"/>
    <lineage>
        <taxon>Bacteria</taxon>
        <taxon>Bacillati</taxon>
        <taxon>Actinomycetota</taxon>
        <taxon>Actinomycetes</taxon>
        <taxon>Mycobacteriales</taxon>
        <taxon>Corynebacteriaceae</taxon>
        <taxon>Corynebacterium</taxon>
    </lineage>
</organism>
<sequence>MITGSLRNQVDHIWDAFWAGSISNSMTVIEQFTYLGSDPHQGVT</sequence>
<evidence type="ECO:0000313" key="2">
    <source>
        <dbReference type="Proteomes" id="UP000425178"/>
    </source>
</evidence>
<evidence type="ECO:0000313" key="1">
    <source>
        <dbReference type="EMBL" id="QGU03460.1"/>
    </source>
</evidence>